<organism evidence="1 2">
    <name type="scientific">Paraburkholderia caffeinitolerans</name>
    <dbReference type="NCBI Taxonomy" id="1723730"/>
    <lineage>
        <taxon>Bacteria</taxon>
        <taxon>Pseudomonadati</taxon>
        <taxon>Pseudomonadota</taxon>
        <taxon>Betaproteobacteria</taxon>
        <taxon>Burkholderiales</taxon>
        <taxon>Burkholderiaceae</taxon>
        <taxon>Paraburkholderia</taxon>
    </lineage>
</organism>
<evidence type="ECO:0008006" key="3">
    <source>
        <dbReference type="Google" id="ProtNLM"/>
    </source>
</evidence>
<dbReference type="InterPro" id="IPR004195">
    <property type="entry name" value="Head_decoration_D"/>
</dbReference>
<dbReference type="EMBL" id="CADIKL010000003">
    <property type="protein sequence ID" value="CAB3779380.1"/>
    <property type="molecule type" value="Genomic_DNA"/>
</dbReference>
<dbReference type="AlphaFoldDB" id="A0A6J5FIZ2"/>
<dbReference type="RefSeq" id="WP_175194296.1">
    <property type="nucleotide sequence ID" value="NZ_CADIKL010000003.1"/>
</dbReference>
<reference evidence="1 2" key="1">
    <citation type="submission" date="2020-04" db="EMBL/GenBank/DDBJ databases">
        <authorList>
            <person name="De Canck E."/>
        </authorList>
    </citation>
    <scope>NUCLEOTIDE SEQUENCE [LARGE SCALE GENOMIC DNA]</scope>
    <source>
        <strain evidence="1 2">LMG 28688</strain>
    </source>
</reference>
<evidence type="ECO:0000313" key="2">
    <source>
        <dbReference type="Proteomes" id="UP000494119"/>
    </source>
</evidence>
<evidence type="ECO:0000313" key="1">
    <source>
        <dbReference type="EMBL" id="CAB3779380.1"/>
    </source>
</evidence>
<dbReference type="Pfam" id="PF02924">
    <property type="entry name" value="HDPD"/>
    <property type="match status" value="1"/>
</dbReference>
<gene>
    <name evidence="1" type="ORF">LMG28688_00823</name>
</gene>
<protein>
    <recommendedName>
        <fullName evidence="3">Head decoration protein</fullName>
    </recommendedName>
</protein>
<sequence>MSLSIISTGDNSAQPFVRAETYVPDQLIAGNLKLVTQPVVISAGTLARGTVLGQVTSYGTIATKGAANVGNGTLGAISLGATPLIGNYTLTAKTATDFGVVDPEGNVLPDATVGTPYTGSAINFTLTAGGTAFSAGDAFTLAVVDAIGTFVECVKTASDGSQTPVGVLVDYADASAGPVTSAAYVMGEFNARALIYDPSWTISTLVTALRPYGIFVKSSVSAADPS</sequence>
<keyword evidence="2" id="KW-1185">Reference proteome</keyword>
<dbReference type="Proteomes" id="UP000494119">
    <property type="component" value="Unassembled WGS sequence"/>
</dbReference>
<name>A0A6J5FIZ2_9BURK</name>
<accession>A0A6J5FIZ2</accession>
<proteinExistence type="predicted"/>